<keyword evidence="3" id="KW-0472">Membrane</keyword>
<dbReference type="InterPro" id="IPR018247">
    <property type="entry name" value="EF_Hand_1_Ca_BS"/>
</dbReference>
<evidence type="ECO:0000313" key="6">
    <source>
        <dbReference type="Proteomes" id="UP000186817"/>
    </source>
</evidence>
<reference evidence="5 6" key="1">
    <citation type="submission" date="2016-02" db="EMBL/GenBank/DDBJ databases">
        <title>Genome analysis of coral dinoflagellate symbionts highlights evolutionary adaptations to a symbiotic lifestyle.</title>
        <authorList>
            <person name="Aranda M."/>
            <person name="Li Y."/>
            <person name="Liew Y.J."/>
            <person name="Baumgarten S."/>
            <person name="Simakov O."/>
            <person name="Wilson M."/>
            <person name="Piel J."/>
            <person name="Ashoor H."/>
            <person name="Bougouffa S."/>
            <person name="Bajic V.B."/>
            <person name="Ryu T."/>
            <person name="Ravasi T."/>
            <person name="Bayer T."/>
            <person name="Micklem G."/>
            <person name="Kim H."/>
            <person name="Bhak J."/>
            <person name="Lajeunesse T.C."/>
            <person name="Voolstra C.R."/>
        </authorList>
    </citation>
    <scope>NUCLEOTIDE SEQUENCE [LARGE SCALE GENOMIC DNA]</scope>
    <source>
        <strain evidence="5 6">CCMP2467</strain>
    </source>
</reference>
<keyword evidence="3" id="KW-1133">Transmembrane helix</keyword>
<evidence type="ECO:0000256" key="3">
    <source>
        <dbReference type="SAM" id="Phobius"/>
    </source>
</evidence>
<accession>A0A1Q9E0R7</accession>
<feature type="compositionally biased region" description="Acidic residues" evidence="2">
    <location>
        <begin position="432"/>
        <end position="443"/>
    </location>
</feature>
<dbReference type="GO" id="GO:0005509">
    <property type="term" value="F:calcium ion binding"/>
    <property type="evidence" value="ECO:0007669"/>
    <property type="project" value="InterPro"/>
</dbReference>
<protein>
    <recommendedName>
        <fullName evidence="4">EF-hand domain-containing protein</fullName>
    </recommendedName>
</protein>
<dbReference type="InterPro" id="IPR002048">
    <property type="entry name" value="EF_hand_dom"/>
</dbReference>
<gene>
    <name evidence="5" type="ORF">AK812_SmicGene16254</name>
</gene>
<organism evidence="5 6">
    <name type="scientific">Symbiodinium microadriaticum</name>
    <name type="common">Dinoflagellate</name>
    <name type="synonym">Zooxanthella microadriatica</name>
    <dbReference type="NCBI Taxonomy" id="2951"/>
    <lineage>
        <taxon>Eukaryota</taxon>
        <taxon>Sar</taxon>
        <taxon>Alveolata</taxon>
        <taxon>Dinophyceae</taxon>
        <taxon>Suessiales</taxon>
        <taxon>Symbiodiniaceae</taxon>
        <taxon>Symbiodinium</taxon>
    </lineage>
</organism>
<dbReference type="PROSITE" id="PS50222">
    <property type="entry name" value="EF_HAND_2"/>
    <property type="match status" value="1"/>
</dbReference>
<proteinExistence type="predicted"/>
<evidence type="ECO:0000259" key="4">
    <source>
        <dbReference type="PROSITE" id="PS50222"/>
    </source>
</evidence>
<feature type="region of interest" description="Disordered" evidence="2">
    <location>
        <begin position="420"/>
        <end position="443"/>
    </location>
</feature>
<evidence type="ECO:0000313" key="5">
    <source>
        <dbReference type="EMBL" id="OLQ01020.1"/>
    </source>
</evidence>
<dbReference type="EMBL" id="LSRX01000307">
    <property type="protein sequence ID" value="OLQ01020.1"/>
    <property type="molecule type" value="Genomic_DNA"/>
</dbReference>
<feature type="domain" description="EF-hand" evidence="4">
    <location>
        <begin position="258"/>
        <end position="293"/>
    </location>
</feature>
<dbReference type="Proteomes" id="UP000186817">
    <property type="component" value="Unassembled WGS sequence"/>
</dbReference>
<dbReference type="OrthoDB" id="435692at2759"/>
<dbReference type="AlphaFoldDB" id="A0A1Q9E0R7"/>
<dbReference type="Gene3D" id="1.10.238.10">
    <property type="entry name" value="EF-hand"/>
    <property type="match status" value="1"/>
</dbReference>
<feature type="transmembrane region" description="Helical" evidence="3">
    <location>
        <begin position="314"/>
        <end position="337"/>
    </location>
</feature>
<evidence type="ECO:0000256" key="1">
    <source>
        <dbReference type="ARBA" id="ARBA00022837"/>
    </source>
</evidence>
<dbReference type="SUPFAM" id="SSF47473">
    <property type="entry name" value="EF-hand"/>
    <property type="match status" value="1"/>
</dbReference>
<evidence type="ECO:0000256" key="2">
    <source>
        <dbReference type="SAM" id="MobiDB-lite"/>
    </source>
</evidence>
<sequence>MVTHNWGNSFGDLLAAVLSDALQECSFTLPAQLLQEDCTFLQDLLAKMGCLDVTYWVCAFAVNQHISICHSNPYDRDPFTNELHPVCHCGSTNIVDPDGRSAASEINKFDDMMCLLAKTGGCRQVIAVDKSLDLFSGVLLGIWTFAKRLQMEQSLKLSSKAVLQERARTLENLDVRNMRASSDKDKELILGKIKDINDFNAKLQVLIFDPKAGLVATWHAMDSLQQIGKVCELLLLLSQEGMDLQTVQASFQQLHMNLDPDAIQDAFMIVDTNCDDKIDLTEFLSLIDKLVDQVIPESIFEYMGLLRHQILSNVVMKVTTILTMFLFVFVSLNAFHVNVGQKATTAGSSMIRAALAGLALLGLRNDNSPEYMEKQYNIAREQLYRITGVSRSQLEARRRGAAGGGLGLGIGMSFAKGRARRGGGGGGMFGKDEEEEDVDGGDM</sequence>
<keyword evidence="3" id="KW-0812">Transmembrane</keyword>
<dbReference type="InterPro" id="IPR011992">
    <property type="entry name" value="EF-hand-dom_pair"/>
</dbReference>
<keyword evidence="1" id="KW-0106">Calcium</keyword>
<comment type="caution">
    <text evidence="5">The sequence shown here is derived from an EMBL/GenBank/DDBJ whole genome shotgun (WGS) entry which is preliminary data.</text>
</comment>
<dbReference type="PROSITE" id="PS00018">
    <property type="entry name" value="EF_HAND_1"/>
    <property type="match status" value="1"/>
</dbReference>
<keyword evidence="6" id="KW-1185">Reference proteome</keyword>
<name>A0A1Q9E0R7_SYMMI</name>